<dbReference type="CDD" id="cd14702">
    <property type="entry name" value="bZIP_plant_GBF1"/>
    <property type="match status" value="1"/>
</dbReference>
<evidence type="ECO:0000256" key="1">
    <source>
        <dbReference type="ARBA" id="ARBA00004123"/>
    </source>
</evidence>
<dbReference type="SUPFAM" id="SSF57959">
    <property type="entry name" value="Leucine zipper domain"/>
    <property type="match status" value="1"/>
</dbReference>
<gene>
    <name evidence="8" type="ORF">ACJMK2_035392</name>
</gene>
<evidence type="ECO:0000256" key="4">
    <source>
        <dbReference type="ARBA" id="ARBA00023163"/>
    </source>
</evidence>
<evidence type="ECO:0000256" key="5">
    <source>
        <dbReference type="ARBA" id="ARBA00023242"/>
    </source>
</evidence>
<dbReference type="PROSITE" id="PS00036">
    <property type="entry name" value="BZIP_BASIC"/>
    <property type="match status" value="1"/>
</dbReference>
<evidence type="ECO:0000313" key="8">
    <source>
        <dbReference type="EMBL" id="KAL3877728.1"/>
    </source>
</evidence>
<dbReference type="AlphaFoldDB" id="A0ABD3WWW6"/>
<evidence type="ECO:0000256" key="6">
    <source>
        <dbReference type="SAM" id="MobiDB-lite"/>
    </source>
</evidence>
<organism evidence="8 9">
    <name type="scientific">Sinanodonta woodiana</name>
    <name type="common">Chinese pond mussel</name>
    <name type="synonym">Anodonta woodiana</name>
    <dbReference type="NCBI Taxonomy" id="1069815"/>
    <lineage>
        <taxon>Eukaryota</taxon>
        <taxon>Metazoa</taxon>
        <taxon>Spiralia</taxon>
        <taxon>Lophotrochozoa</taxon>
        <taxon>Mollusca</taxon>
        <taxon>Bivalvia</taxon>
        <taxon>Autobranchia</taxon>
        <taxon>Heteroconchia</taxon>
        <taxon>Palaeoheterodonta</taxon>
        <taxon>Unionida</taxon>
        <taxon>Unionoidea</taxon>
        <taxon>Unionidae</taxon>
        <taxon>Unioninae</taxon>
        <taxon>Sinanodonta</taxon>
    </lineage>
</organism>
<dbReference type="Pfam" id="PF00170">
    <property type="entry name" value="bZIP_1"/>
    <property type="match status" value="1"/>
</dbReference>
<dbReference type="Proteomes" id="UP001634394">
    <property type="component" value="Unassembled WGS sequence"/>
</dbReference>
<keyword evidence="3" id="KW-0238">DNA-binding</keyword>
<keyword evidence="9" id="KW-1185">Reference proteome</keyword>
<dbReference type="Gene3D" id="1.20.5.170">
    <property type="match status" value="1"/>
</dbReference>
<evidence type="ECO:0000256" key="2">
    <source>
        <dbReference type="ARBA" id="ARBA00023015"/>
    </source>
</evidence>
<proteinExistence type="predicted"/>
<feature type="domain" description="BZIP" evidence="7">
    <location>
        <begin position="85"/>
        <end position="141"/>
    </location>
</feature>
<dbReference type="InterPro" id="IPR000837">
    <property type="entry name" value="AP-1"/>
</dbReference>
<dbReference type="InterPro" id="IPR004827">
    <property type="entry name" value="bZIP"/>
</dbReference>
<evidence type="ECO:0000256" key="3">
    <source>
        <dbReference type="ARBA" id="ARBA00023125"/>
    </source>
</evidence>
<feature type="region of interest" description="Disordered" evidence="6">
    <location>
        <begin position="71"/>
        <end position="102"/>
    </location>
</feature>
<dbReference type="PROSITE" id="PS50217">
    <property type="entry name" value="BZIP"/>
    <property type="match status" value="1"/>
</dbReference>
<dbReference type="GO" id="GO:0003677">
    <property type="term" value="F:DNA binding"/>
    <property type="evidence" value="ECO:0007669"/>
    <property type="project" value="UniProtKB-KW"/>
</dbReference>
<dbReference type="GO" id="GO:0005634">
    <property type="term" value="C:nucleus"/>
    <property type="evidence" value="ECO:0007669"/>
    <property type="project" value="UniProtKB-SubCell"/>
</dbReference>
<keyword evidence="5" id="KW-0539">Nucleus</keyword>
<reference evidence="8 9" key="1">
    <citation type="submission" date="2024-11" db="EMBL/GenBank/DDBJ databases">
        <title>Chromosome-level genome assembly of the freshwater bivalve Anodonta woodiana.</title>
        <authorList>
            <person name="Chen X."/>
        </authorList>
    </citation>
    <scope>NUCLEOTIDE SEQUENCE [LARGE SCALE GENOMIC DNA]</scope>
    <source>
        <strain evidence="8">MN2024</strain>
        <tissue evidence="8">Gills</tissue>
    </source>
</reference>
<sequence length="191" mass="22108">MKDIDAELENIFPTHLELNETDLIEIEDETVRQAALQYQQTGSLLPIVKMELKCKILQNRLSRGEGEIEIDFTPRKPGQLSPEEIERRNKRKESNRLSARKSRMKKKTSVCKLQKEVAELEARNIRLRKELVILTEEKSRLLTFCSSCSRPQKEFLSCNDTIISESVTSALRAIINMNVVLDYKTSFNSFM</sequence>
<dbReference type="EMBL" id="JBJQND010000005">
    <property type="protein sequence ID" value="KAL3877728.1"/>
    <property type="molecule type" value="Genomic_DNA"/>
</dbReference>
<dbReference type="InterPro" id="IPR045314">
    <property type="entry name" value="bZIP_plant_GBF1"/>
</dbReference>
<keyword evidence="2" id="KW-0805">Transcription regulation</keyword>
<keyword evidence="4" id="KW-0804">Transcription</keyword>
<dbReference type="PANTHER" id="PTHR23351:SF24">
    <property type="entry name" value="ACTIVATING TRANSCRIPTION FACTOR 3-RELATED"/>
    <property type="match status" value="1"/>
</dbReference>
<comment type="subcellular location">
    <subcellularLocation>
        <location evidence="1">Nucleus</location>
    </subcellularLocation>
</comment>
<name>A0ABD3WWW6_SINWO</name>
<accession>A0ABD3WWW6</accession>
<protein>
    <recommendedName>
        <fullName evidence="7">BZIP domain-containing protein</fullName>
    </recommendedName>
</protein>
<comment type="caution">
    <text evidence="8">The sequence shown here is derived from an EMBL/GenBank/DDBJ whole genome shotgun (WGS) entry which is preliminary data.</text>
</comment>
<feature type="compositionally biased region" description="Basic and acidic residues" evidence="6">
    <location>
        <begin position="84"/>
        <end position="95"/>
    </location>
</feature>
<dbReference type="PANTHER" id="PTHR23351">
    <property type="entry name" value="FOS TRANSCRIPTION FACTOR-RELATED"/>
    <property type="match status" value="1"/>
</dbReference>
<evidence type="ECO:0000259" key="7">
    <source>
        <dbReference type="PROSITE" id="PS50217"/>
    </source>
</evidence>
<dbReference type="InterPro" id="IPR046347">
    <property type="entry name" value="bZIP_sf"/>
</dbReference>
<dbReference type="SMART" id="SM00338">
    <property type="entry name" value="BRLZ"/>
    <property type="match status" value="1"/>
</dbReference>
<evidence type="ECO:0000313" key="9">
    <source>
        <dbReference type="Proteomes" id="UP001634394"/>
    </source>
</evidence>